<feature type="signal peptide" evidence="1">
    <location>
        <begin position="1"/>
        <end position="25"/>
    </location>
</feature>
<evidence type="ECO:0008006" key="4">
    <source>
        <dbReference type="Google" id="ProtNLM"/>
    </source>
</evidence>
<dbReference type="EMBL" id="AP024086">
    <property type="protein sequence ID" value="BCL61046.1"/>
    <property type="molecule type" value="Genomic_DNA"/>
</dbReference>
<dbReference type="KEGG" id="dbk:DGMP_17390"/>
<evidence type="ECO:0000313" key="3">
    <source>
        <dbReference type="Proteomes" id="UP000826725"/>
    </source>
</evidence>
<evidence type="ECO:0000256" key="1">
    <source>
        <dbReference type="SAM" id="SignalP"/>
    </source>
</evidence>
<feature type="chain" id="PRO_5034368950" description="6-bladed beta-propeller" evidence="1">
    <location>
        <begin position="26"/>
        <end position="146"/>
    </location>
</feature>
<name>A0A8D5FTD4_9BACT</name>
<keyword evidence="3" id="KW-1185">Reference proteome</keyword>
<reference evidence="2" key="1">
    <citation type="submission" date="2020-09" db="EMBL/GenBank/DDBJ databases">
        <title>Desulfogranum mesoprofundum gen. nov., sp. nov., a novel mesophilic, sulfate-reducing chemolithoautotroph isolated from a deep-sea hydrothermal vent chimney in the Suiyo Seamount.</title>
        <authorList>
            <person name="Hashimoto Y."/>
            <person name="Nakagawa S."/>
        </authorList>
    </citation>
    <scope>NUCLEOTIDE SEQUENCE</scope>
    <source>
        <strain evidence="2">KT2</strain>
    </source>
</reference>
<dbReference type="RefSeq" id="WP_228857112.1">
    <property type="nucleotide sequence ID" value="NZ_AP024086.1"/>
</dbReference>
<dbReference type="AlphaFoldDB" id="A0A8D5FTD4"/>
<dbReference type="Proteomes" id="UP000826725">
    <property type="component" value="Chromosome"/>
</dbReference>
<organism evidence="2 3">
    <name type="scientific">Desulfomarina profundi</name>
    <dbReference type="NCBI Taxonomy" id="2772557"/>
    <lineage>
        <taxon>Bacteria</taxon>
        <taxon>Pseudomonadati</taxon>
        <taxon>Thermodesulfobacteriota</taxon>
        <taxon>Desulfobulbia</taxon>
        <taxon>Desulfobulbales</taxon>
        <taxon>Desulfobulbaceae</taxon>
        <taxon>Desulfomarina</taxon>
    </lineage>
</organism>
<protein>
    <recommendedName>
        <fullName evidence="4">6-bladed beta-propeller</fullName>
    </recommendedName>
</protein>
<keyword evidence="1" id="KW-0732">Signal</keyword>
<sequence>MKISKIHVLSLAFFCMATTSTSALTATFEGQNEHVEWKAVQSWPTGNRTLDMVHSLDGKYIFILNDKQQVQVFNRQGQLQGSIPVNKGVSAIDIAPQGEMLYLIDNDNNSFTAVSISFVVNIDTADSPFKGPVNAPVTIAVFTDFE</sequence>
<accession>A0A8D5FTD4</accession>
<proteinExistence type="predicted"/>
<gene>
    <name evidence="2" type="ORF">DGMP_17390</name>
</gene>
<evidence type="ECO:0000313" key="2">
    <source>
        <dbReference type="EMBL" id="BCL61046.1"/>
    </source>
</evidence>